<dbReference type="SUPFAM" id="SSF55781">
    <property type="entry name" value="GAF domain-like"/>
    <property type="match status" value="1"/>
</dbReference>
<protein>
    <recommendedName>
        <fullName evidence="9">Heat-inducible transcription repressor HrcA C-terminal domain-containing protein</fullName>
    </recommendedName>
</protein>
<dbReference type="Gene3D" id="3.30.450.40">
    <property type="match status" value="1"/>
</dbReference>
<dbReference type="InterPro" id="IPR021153">
    <property type="entry name" value="HrcA_C"/>
</dbReference>
<dbReference type="AlphaFoldDB" id="A0A7T5UPX1"/>
<proteinExistence type="predicted"/>
<keyword evidence="4" id="KW-0804">Transcription</keyword>
<name>A0A7T5UPX1_9BACT</name>
<gene>
    <name evidence="7" type="ORF">HYW89_00035</name>
</gene>
<evidence type="ECO:0000256" key="1">
    <source>
        <dbReference type="ARBA" id="ARBA00022491"/>
    </source>
</evidence>
<keyword evidence="1" id="KW-0678">Repressor</keyword>
<dbReference type="Proteomes" id="UP000595618">
    <property type="component" value="Chromosome"/>
</dbReference>
<dbReference type="Pfam" id="PF01628">
    <property type="entry name" value="HrcA"/>
    <property type="match status" value="1"/>
</dbReference>
<dbReference type="InterPro" id="IPR036388">
    <property type="entry name" value="WH-like_DNA-bd_sf"/>
</dbReference>
<dbReference type="GO" id="GO:0045892">
    <property type="term" value="P:negative regulation of DNA-templated transcription"/>
    <property type="evidence" value="ECO:0007669"/>
    <property type="project" value="TreeGrafter"/>
</dbReference>
<evidence type="ECO:0000313" key="8">
    <source>
        <dbReference type="Proteomes" id="UP000595618"/>
    </source>
</evidence>
<dbReference type="InterPro" id="IPR036390">
    <property type="entry name" value="WH_DNA-bd_sf"/>
</dbReference>
<dbReference type="InterPro" id="IPR002571">
    <property type="entry name" value="HrcA"/>
</dbReference>
<dbReference type="InterPro" id="IPR029016">
    <property type="entry name" value="GAF-like_dom_sf"/>
</dbReference>
<keyword evidence="3" id="KW-0346">Stress response</keyword>
<dbReference type="InterPro" id="IPR005104">
    <property type="entry name" value="WHTH_HrcA_DNA-bd"/>
</dbReference>
<sequence length="236" mass="27171">MLKERQKTILEATILEHLRTARPVASRELTHELKHKASPATIRNEMMRLDDLGYLEQPHISAGRVPTDKGYRFFVDNLLQDYELERKERQWVDEVFAINEQGEFLQEVTRAIAQISGIFAVGGLPEEHIFSKSGFAEVLEEPEFQARETMQKFSYLVDSVEEEVTAFIGDEIDFPETIFIGSENPMVEARSCAMLLSSWHHPRGFSGFLTMIGPTRTNYPKHKSLIKYLKSHGRKK</sequence>
<dbReference type="GO" id="GO:0003677">
    <property type="term" value="F:DNA binding"/>
    <property type="evidence" value="ECO:0007669"/>
    <property type="project" value="InterPro"/>
</dbReference>
<evidence type="ECO:0000313" key="7">
    <source>
        <dbReference type="EMBL" id="QQG45319.1"/>
    </source>
</evidence>
<evidence type="ECO:0000256" key="2">
    <source>
        <dbReference type="ARBA" id="ARBA00023015"/>
    </source>
</evidence>
<evidence type="ECO:0000256" key="3">
    <source>
        <dbReference type="ARBA" id="ARBA00023016"/>
    </source>
</evidence>
<organism evidence="7 8">
    <name type="scientific">Candidatus Sungiibacteriota bacterium</name>
    <dbReference type="NCBI Taxonomy" id="2750080"/>
    <lineage>
        <taxon>Bacteria</taxon>
        <taxon>Candidatus Sungiibacteriota</taxon>
    </lineage>
</organism>
<dbReference type="SUPFAM" id="SSF46785">
    <property type="entry name" value="Winged helix' DNA-binding domain"/>
    <property type="match status" value="1"/>
</dbReference>
<dbReference type="PANTHER" id="PTHR34824">
    <property type="entry name" value="HEAT-INDUCIBLE TRANSCRIPTION REPRESSOR HRCA"/>
    <property type="match status" value="1"/>
</dbReference>
<dbReference type="Gene3D" id="1.10.10.10">
    <property type="entry name" value="Winged helix-like DNA-binding domain superfamily/Winged helix DNA-binding domain"/>
    <property type="match status" value="1"/>
</dbReference>
<dbReference type="PANTHER" id="PTHR34824:SF1">
    <property type="entry name" value="HEAT-INDUCIBLE TRANSCRIPTION REPRESSOR HRCA"/>
    <property type="match status" value="1"/>
</dbReference>
<evidence type="ECO:0000259" key="5">
    <source>
        <dbReference type="Pfam" id="PF01628"/>
    </source>
</evidence>
<dbReference type="EMBL" id="CP066690">
    <property type="protein sequence ID" value="QQG45319.1"/>
    <property type="molecule type" value="Genomic_DNA"/>
</dbReference>
<keyword evidence="2" id="KW-0805">Transcription regulation</keyword>
<evidence type="ECO:0008006" key="9">
    <source>
        <dbReference type="Google" id="ProtNLM"/>
    </source>
</evidence>
<feature type="domain" description="Winged helix-turn-helix transcription repressor HrcA DNA-binding" evidence="6">
    <location>
        <begin position="1"/>
        <end position="73"/>
    </location>
</feature>
<dbReference type="Pfam" id="PF03444">
    <property type="entry name" value="WHD_HrcA"/>
    <property type="match status" value="1"/>
</dbReference>
<reference evidence="7 8" key="1">
    <citation type="submission" date="2020-07" db="EMBL/GenBank/DDBJ databases">
        <title>Huge and variable diversity of episymbiotic CPR bacteria and DPANN archaea in groundwater ecosystems.</title>
        <authorList>
            <person name="He C.Y."/>
            <person name="Keren R."/>
            <person name="Whittaker M."/>
            <person name="Farag I.F."/>
            <person name="Doudna J."/>
            <person name="Cate J.H.D."/>
            <person name="Banfield J.F."/>
        </authorList>
    </citation>
    <scope>NUCLEOTIDE SEQUENCE [LARGE SCALE GENOMIC DNA]</scope>
    <source>
        <strain evidence="7">NC_groundwater_541_Ag_S-0.1um_46_50</strain>
    </source>
</reference>
<evidence type="ECO:0000256" key="4">
    <source>
        <dbReference type="ARBA" id="ARBA00023163"/>
    </source>
</evidence>
<accession>A0A7T5UPX1</accession>
<feature type="domain" description="Heat-inducible transcription repressor HrcA C-terminal" evidence="5">
    <location>
        <begin position="79"/>
        <end position="221"/>
    </location>
</feature>
<evidence type="ECO:0000259" key="6">
    <source>
        <dbReference type="Pfam" id="PF03444"/>
    </source>
</evidence>